<dbReference type="Pfam" id="PF13927">
    <property type="entry name" value="Ig_3"/>
    <property type="match status" value="1"/>
</dbReference>
<feature type="chain" id="PRO_5045743463" evidence="3">
    <location>
        <begin position="23"/>
        <end position="503"/>
    </location>
</feature>
<dbReference type="RefSeq" id="XP_005112942.2">
    <property type="nucleotide sequence ID" value="XM_005112885.3"/>
</dbReference>
<dbReference type="SUPFAM" id="SSF48726">
    <property type="entry name" value="Immunoglobulin"/>
    <property type="match status" value="1"/>
</dbReference>
<dbReference type="PANTHER" id="PTHR45889:SF8">
    <property type="entry name" value="IG-LIKE DOMAIN-CONTAINING PROTEIN"/>
    <property type="match status" value="1"/>
</dbReference>
<dbReference type="InterPro" id="IPR036179">
    <property type="entry name" value="Ig-like_dom_sf"/>
</dbReference>
<keyword evidence="2" id="KW-0472">Membrane</keyword>
<dbReference type="PANTHER" id="PTHR45889">
    <property type="entry name" value="IG-LIKE DOMAIN-CONTAINING PROTEIN"/>
    <property type="match status" value="1"/>
</dbReference>
<dbReference type="Gene3D" id="2.60.40.10">
    <property type="entry name" value="Immunoglobulins"/>
    <property type="match status" value="2"/>
</dbReference>
<feature type="compositionally biased region" description="Low complexity" evidence="1">
    <location>
        <begin position="362"/>
        <end position="377"/>
    </location>
</feature>
<dbReference type="InterPro" id="IPR003598">
    <property type="entry name" value="Ig_sub2"/>
</dbReference>
<proteinExistence type="predicted"/>
<feature type="region of interest" description="Disordered" evidence="1">
    <location>
        <begin position="422"/>
        <end position="503"/>
    </location>
</feature>
<keyword evidence="2" id="KW-1133">Transmembrane helix</keyword>
<dbReference type="SMART" id="SM00408">
    <property type="entry name" value="IGc2"/>
    <property type="match status" value="1"/>
</dbReference>
<feature type="compositionally biased region" description="Polar residues" evidence="1">
    <location>
        <begin position="432"/>
        <end position="442"/>
    </location>
</feature>
<dbReference type="InterPro" id="IPR007110">
    <property type="entry name" value="Ig-like_dom"/>
</dbReference>
<feature type="signal peptide" evidence="3">
    <location>
        <begin position="1"/>
        <end position="22"/>
    </location>
</feature>
<feature type="compositionally biased region" description="Polar residues" evidence="1">
    <location>
        <begin position="453"/>
        <end position="462"/>
    </location>
</feature>
<evidence type="ECO:0000256" key="1">
    <source>
        <dbReference type="SAM" id="MobiDB-lite"/>
    </source>
</evidence>
<keyword evidence="2" id="KW-0812">Transmembrane</keyword>
<dbReference type="PROSITE" id="PS50835">
    <property type="entry name" value="IG_LIKE"/>
    <property type="match status" value="2"/>
</dbReference>
<evidence type="ECO:0000259" key="4">
    <source>
        <dbReference type="PROSITE" id="PS50835"/>
    </source>
</evidence>
<evidence type="ECO:0000313" key="5">
    <source>
        <dbReference type="Proteomes" id="UP000694888"/>
    </source>
</evidence>
<protein>
    <submittedName>
        <fullName evidence="6">Uncharacterized protein LOC101855768</fullName>
    </submittedName>
</protein>
<feature type="transmembrane region" description="Helical" evidence="2">
    <location>
        <begin position="390"/>
        <end position="413"/>
    </location>
</feature>
<organism evidence="5 6">
    <name type="scientific">Aplysia californica</name>
    <name type="common">California sea hare</name>
    <dbReference type="NCBI Taxonomy" id="6500"/>
    <lineage>
        <taxon>Eukaryota</taxon>
        <taxon>Metazoa</taxon>
        <taxon>Spiralia</taxon>
        <taxon>Lophotrochozoa</taxon>
        <taxon>Mollusca</taxon>
        <taxon>Gastropoda</taxon>
        <taxon>Heterobranchia</taxon>
        <taxon>Euthyneura</taxon>
        <taxon>Tectipleura</taxon>
        <taxon>Aplysiida</taxon>
        <taxon>Aplysioidea</taxon>
        <taxon>Aplysiidae</taxon>
        <taxon>Aplysia</taxon>
    </lineage>
</organism>
<dbReference type="Proteomes" id="UP000694888">
    <property type="component" value="Unplaced"/>
</dbReference>
<feature type="domain" description="Ig-like" evidence="4">
    <location>
        <begin position="145"/>
        <end position="247"/>
    </location>
</feature>
<feature type="region of interest" description="Disordered" evidence="1">
    <location>
        <begin position="362"/>
        <end position="383"/>
    </location>
</feature>
<dbReference type="GeneID" id="101855768"/>
<sequence length="503" mass="54310">MTSSASLLNISLIILSVVTCLASTQMTVSTVVSDAELGQWFTVQCQVSGSLGLVVIIQISKDIGSNKTTLVNHIINGNITTDKPPTRISYNSDTYTVNISNANCQDEIVGAERVKYVCDLTYVTTATATATSSKEVTIKARPQEPSILSTSPASLLSDKFVVEGTEVKVTCSANVGRETKGSIVWRIYRNNTPEFVSDARVKSVERTGSPSCTRVMDSTLTVASVSRSDQDLAIACFVVNSDFNAVAPELCSDPAAALCQLTETIRVHYPVKEAFITGDNSATEEGSVTLTCYGSAVPDATYVWFKSGDENRTLSESNILTLTNLSIAEDAGEYNCTASNNVSGTIYSASQSFKLTIVPTTPAPTTTPEATDGPTEPVVSGDTSGDDQTIIIAVCVSVVILIILAIIIGIICWKRRKPRKEIEEPSEKPYNNRPNLSFQNPQPDLVADEKKFNNPSLNNSFDQKNEDGLMYADLTYDNRPRSRKPMALGDAMSDYSDVQMPEV</sequence>
<dbReference type="InterPro" id="IPR013783">
    <property type="entry name" value="Ig-like_fold"/>
</dbReference>
<gene>
    <name evidence="6" type="primary">LOC101855768</name>
</gene>
<reference evidence="6" key="1">
    <citation type="submission" date="2025-08" db="UniProtKB">
        <authorList>
            <consortium name="RefSeq"/>
        </authorList>
    </citation>
    <scope>IDENTIFICATION</scope>
</reference>
<dbReference type="SMART" id="SM00409">
    <property type="entry name" value="IG"/>
    <property type="match status" value="2"/>
</dbReference>
<accession>A0ABM0KAK8</accession>
<evidence type="ECO:0000256" key="3">
    <source>
        <dbReference type="SAM" id="SignalP"/>
    </source>
</evidence>
<dbReference type="InterPro" id="IPR003599">
    <property type="entry name" value="Ig_sub"/>
</dbReference>
<evidence type="ECO:0000256" key="2">
    <source>
        <dbReference type="SAM" id="Phobius"/>
    </source>
</evidence>
<name>A0ABM0KAK8_APLCA</name>
<evidence type="ECO:0000313" key="6">
    <source>
        <dbReference type="RefSeq" id="XP_005112942.2"/>
    </source>
</evidence>
<keyword evidence="3" id="KW-0732">Signal</keyword>
<keyword evidence="5" id="KW-1185">Reference proteome</keyword>
<feature type="domain" description="Ig-like" evidence="4">
    <location>
        <begin position="270"/>
        <end position="352"/>
    </location>
</feature>